<name>A0ABT7C2L4_9CYAN</name>
<evidence type="ECO:0000313" key="3">
    <source>
        <dbReference type="Proteomes" id="UP001232992"/>
    </source>
</evidence>
<proteinExistence type="predicted"/>
<dbReference type="PANTHER" id="PTHR35551">
    <property type="match status" value="1"/>
</dbReference>
<evidence type="ECO:0000313" key="2">
    <source>
        <dbReference type="EMBL" id="MDJ1184778.1"/>
    </source>
</evidence>
<keyword evidence="1" id="KW-0812">Transmembrane</keyword>
<feature type="transmembrane region" description="Helical" evidence="1">
    <location>
        <begin position="33"/>
        <end position="51"/>
    </location>
</feature>
<dbReference type="RefSeq" id="WP_283759434.1">
    <property type="nucleotide sequence ID" value="NZ_JAQOSQ010000020.1"/>
</dbReference>
<dbReference type="Pfam" id="PF11016">
    <property type="entry name" value="DUF2854"/>
    <property type="match status" value="1"/>
</dbReference>
<keyword evidence="1" id="KW-1133">Transmembrane helix</keyword>
<keyword evidence="3" id="KW-1185">Reference proteome</keyword>
<reference evidence="2 3" key="1">
    <citation type="submission" date="2023-01" db="EMBL/GenBank/DDBJ databases">
        <title>Novel diversity within Roseofilum (Cyanobacteria; Desertifilaceae) from marine benthic mats with descriptions of four novel species.</title>
        <authorList>
            <person name="Wang Y."/>
            <person name="Berthold D.E."/>
            <person name="Hu J."/>
            <person name="Lefler F.W."/>
            <person name="Laughinghouse H.D. IV."/>
        </authorList>
    </citation>
    <scope>NUCLEOTIDE SEQUENCE [LARGE SCALE GENOMIC DNA]</scope>
    <source>
        <strain evidence="2 3">BLCC-M143</strain>
    </source>
</reference>
<accession>A0ABT7C2L4</accession>
<dbReference type="InterPro" id="IPR021275">
    <property type="entry name" value="DUF2854"/>
</dbReference>
<organism evidence="2 3">
    <name type="scientific">Roseofilum casamattae BLCC-M143</name>
    <dbReference type="NCBI Taxonomy" id="3022442"/>
    <lineage>
        <taxon>Bacteria</taxon>
        <taxon>Bacillati</taxon>
        <taxon>Cyanobacteriota</taxon>
        <taxon>Cyanophyceae</taxon>
        <taxon>Desertifilales</taxon>
        <taxon>Desertifilaceae</taxon>
        <taxon>Roseofilum</taxon>
        <taxon>Roseofilum casamattae</taxon>
    </lineage>
</organism>
<keyword evidence="1" id="KW-0472">Membrane</keyword>
<comment type="caution">
    <text evidence="2">The sequence shown here is derived from an EMBL/GenBank/DDBJ whole genome shotgun (WGS) entry which is preliminary data.</text>
</comment>
<dbReference type="EMBL" id="JAQOSQ010000020">
    <property type="protein sequence ID" value="MDJ1184778.1"/>
    <property type="molecule type" value="Genomic_DNA"/>
</dbReference>
<sequence>MFRKFSLGTAGLYVGGLLTIGGFVAYFTDHPTLNLAGFFYGIPVLLGGLALKASELKPTPITQETTAEVLALREQQATETQLQVWGDVTRYRYGQEAHLDESLATLGLSPTDEERPLLTGIREAAVEGRYTLVLEFESPLISRTMWDEKQEKIERFFGPGIQVKIDQPDPTEADFIDLYLIASAESESVVA</sequence>
<dbReference type="PANTHER" id="PTHR35551:SF1">
    <property type="entry name" value="ACCLIMATION OF PHOTOSYNTHESIS TO ENVIRONMENT"/>
    <property type="match status" value="1"/>
</dbReference>
<feature type="transmembrane region" description="Helical" evidence="1">
    <location>
        <begin position="7"/>
        <end position="27"/>
    </location>
</feature>
<gene>
    <name evidence="2" type="ORF">PMH09_16440</name>
</gene>
<dbReference type="Proteomes" id="UP001232992">
    <property type="component" value="Unassembled WGS sequence"/>
</dbReference>
<protein>
    <submittedName>
        <fullName evidence="2">DUF2854 domain-containing protein</fullName>
    </submittedName>
</protein>
<evidence type="ECO:0000256" key="1">
    <source>
        <dbReference type="SAM" id="Phobius"/>
    </source>
</evidence>